<evidence type="ECO:0000256" key="3">
    <source>
        <dbReference type="ARBA" id="ARBA00023136"/>
    </source>
</evidence>
<dbReference type="GO" id="GO:0005886">
    <property type="term" value="C:plasma membrane"/>
    <property type="evidence" value="ECO:0007669"/>
    <property type="project" value="TreeGrafter"/>
</dbReference>
<evidence type="ECO:0000259" key="6">
    <source>
        <dbReference type="Pfam" id="PF03717"/>
    </source>
</evidence>
<dbReference type="RefSeq" id="WP_101300304.1">
    <property type="nucleotide sequence ID" value="NZ_CP025197.1"/>
</dbReference>
<comment type="subcellular location">
    <subcellularLocation>
        <location evidence="1">Membrane</location>
    </subcellularLocation>
</comment>
<dbReference type="InterPro" id="IPR012338">
    <property type="entry name" value="Beta-lactam/transpept-like"/>
</dbReference>
<feature type="domain" description="Penicillin-binding protein dimerisation" evidence="6">
    <location>
        <begin position="49"/>
        <end position="174"/>
    </location>
</feature>
<dbReference type="InterPro" id="IPR001460">
    <property type="entry name" value="PCN-bd_Tpept"/>
</dbReference>
<feature type="transmembrane region" description="Helical" evidence="4">
    <location>
        <begin position="7"/>
        <end position="26"/>
    </location>
</feature>
<dbReference type="GO" id="GO:0071555">
    <property type="term" value="P:cell wall organization"/>
    <property type="evidence" value="ECO:0007669"/>
    <property type="project" value="TreeGrafter"/>
</dbReference>
<evidence type="ECO:0000313" key="7">
    <source>
        <dbReference type="EMBL" id="AUG57206.1"/>
    </source>
</evidence>
<dbReference type="InterPro" id="IPR050515">
    <property type="entry name" value="Beta-lactam/transpept"/>
</dbReference>
<dbReference type="PANTHER" id="PTHR30627">
    <property type="entry name" value="PEPTIDOGLYCAN D,D-TRANSPEPTIDASE"/>
    <property type="match status" value="1"/>
</dbReference>
<dbReference type="Pfam" id="PF03717">
    <property type="entry name" value="PBP_dimer"/>
    <property type="match status" value="1"/>
</dbReference>
<accession>A0A2K9E6U4</accession>
<protein>
    <submittedName>
        <fullName evidence="7">Stage V sporulation protein D</fullName>
    </submittedName>
</protein>
<dbReference type="AlphaFoldDB" id="A0A2K9E6U4"/>
<evidence type="ECO:0000256" key="1">
    <source>
        <dbReference type="ARBA" id="ARBA00004370"/>
    </source>
</evidence>
<comment type="similarity">
    <text evidence="2">Belongs to the transpeptidase family.</text>
</comment>
<sequence length="547" mass="60106">MIKKRLYILLFFFSVSIISLIIRFFYIQVQVGERLAVSATSQRISSLDIKSHRGNILDTNSIPFTNRVNEVFVVIKPLNLKGNEKAIKIIANILNVNPGELKRLVDFKKEPIIYMTDNNTKTILIKERLPGISFINSLKRHDNSGIAKHVTGYLNKADGIGQTGIEKSYDQVLNLNSKSSIGMVTYPSDNFLAGLGYRFLNPVNYKKLHVKLTLNYHIQKIAENALDKRNLKGAVVIQNVLNGDVVAMVSKPDFDPDKIDEYLDSPDKELFNRAVASYNLGSIFKTIVLASAYLDNKTPPSNFYCPGYLMLGDKEFKCSSYASGGHGFVDVKKAFASSCNSYFIELGINTGIENILETAKKFFTGINVQGIEESNGHLPQPGKYYTHGDIANISIGQGDILATPLQVSNIIATIANGGIKNTVNIVDCIVDSDGNIVKKIKKEEGERILPKEICDNIKSYMEEVTISGTGTKANLDAYGGAGGKTGSAETGQVIDGERVVHAWFAGYFPKANPKYSIVVFIEDGKSGGDVAAPVFKEIAKEICEKNL</sequence>
<proteinExistence type="inferred from homology"/>
<dbReference type="EMBL" id="CP025197">
    <property type="protein sequence ID" value="AUG57206.1"/>
    <property type="molecule type" value="Genomic_DNA"/>
</dbReference>
<dbReference type="InterPro" id="IPR036138">
    <property type="entry name" value="PBP_dimer_sf"/>
</dbReference>
<reference evidence="7 8" key="1">
    <citation type="submission" date="2017-12" db="EMBL/GenBank/DDBJ databases">
        <title>Complete genome sequence of Herbivorax saccincola GGR1, a novel Cellulosome-producing hydrolytic bacterium in a thermophilic biogas plant, established by Illumina and Nanopore MinION sequencing.</title>
        <authorList>
            <person name="Pechtl A."/>
            <person name="Ruckert C."/>
            <person name="Koeck D.E."/>
            <person name="Maus I."/>
            <person name="Winkler A."/>
            <person name="Kalinowski J."/>
            <person name="Puhler A."/>
            <person name="Schwarz W.W."/>
            <person name="Zverlov V.V."/>
            <person name="Schluter A."/>
            <person name="Liebl W."/>
        </authorList>
    </citation>
    <scope>NUCLEOTIDE SEQUENCE [LARGE SCALE GENOMIC DNA]</scope>
    <source>
        <strain evidence="8">SR1</strain>
    </source>
</reference>
<dbReference type="KEGG" id="hsc:HVS_06400"/>
<feature type="domain" description="Penicillin-binding protein transpeptidase" evidence="5">
    <location>
        <begin position="233"/>
        <end position="539"/>
    </location>
</feature>
<keyword evidence="3 4" id="KW-0472">Membrane</keyword>
<keyword evidence="4" id="KW-0812">Transmembrane</keyword>
<dbReference type="Proteomes" id="UP000233534">
    <property type="component" value="Chromosome"/>
</dbReference>
<evidence type="ECO:0000259" key="5">
    <source>
        <dbReference type="Pfam" id="PF00905"/>
    </source>
</evidence>
<evidence type="ECO:0000256" key="4">
    <source>
        <dbReference type="SAM" id="Phobius"/>
    </source>
</evidence>
<dbReference type="SUPFAM" id="SSF56519">
    <property type="entry name" value="Penicillin binding protein dimerisation domain"/>
    <property type="match status" value="1"/>
</dbReference>
<dbReference type="Pfam" id="PF00905">
    <property type="entry name" value="Transpeptidase"/>
    <property type="match status" value="1"/>
</dbReference>
<dbReference type="GO" id="GO:0008658">
    <property type="term" value="F:penicillin binding"/>
    <property type="evidence" value="ECO:0007669"/>
    <property type="project" value="InterPro"/>
</dbReference>
<dbReference type="Gene3D" id="3.40.710.10">
    <property type="entry name" value="DD-peptidase/beta-lactamase superfamily"/>
    <property type="match status" value="1"/>
</dbReference>
<dbReference type="Gene3D" id="3.90.1310.10">
    <property type="entry name" value="Penicillin-binding protein 2a (Domain 2)"/>
    <property type="match status" value="1"/>
</dbReference>
<dbReference type="SUPFAM" id="SSF56601">
    <property type="entry name" value="beta-lactamase/transpeptidase-like"/>
    <property type="match status" value="1"/>
</dbReference>
<keyword evidence="8" id="KW-1185">Reference proteome</keyword>
<dbReference type="PANTHER" id="PTHR30627:SF24">
    <property type="entry name" value="PENICILLIN-BINDING PROTEIN 4B"/>
    <property type="match status" value="1"/>
</dbReference>
<dbReference type="InterPro" id="IPR005311">
    <property type="entry name" value="PBP_dimer"/>
</dbReference>
<keyword evidence="4" id="KW-1133">Transmembrane helix</keyword>
<evidence type="ECO:0000313" key="8">
    <source>
        <dbReference type="Proteomes" id="UP000233534"/>
    </source>
</evidence>
<organism evidence="7 8">
    <name type="scientific">Acetivibrio saccincola</name>
    <dbReference type="NCBI Taxonomy" id="1677857"/>
    <lineage>
        <taxon>Bacteria</taxon>
        <taxon>Bacillati</taxon>
        <taxon>Bacillota</taxon>
        <taxon>Clostridia</taxon>
        <taxon>Eubacteriales</taxon>
        <taxon>Oscillospiraceae</taxon>
        <taxon>Acetivibrio</taxon>
    </lineage>
</organism>
<gene>
    <name evidence="7" type="primary">spoVD2</name>
    <name evidence="7" type="ORF">HVS_06400</name>
</gene>
<evidence type="ECO:0000256" key="2">
    <source>
        <dbReference type="ARBA" id="ARBA00007171"/>
    </source>
</evidence>
<dbReference type="GO" id="GO:0071972">
    <property type="term" value="F:peptidoglycan L,D-transpeptidase activity"/>
    <property type="evidence" value="ECO:0007669"/>
    <property type="project" value="TreeGrafter"/>
</dbReference>
<name>A0A2K9E6U4_9FIRM</name>